<proteinExistence type="predicted"/>
<gene>
    <name evidence="1" type="ORF">HAX54_032961</name>
</gene>
<dbReference type="EMBL" id="JACEIK010004205">
    <property type="protein sequence ID" value="MCD9644606.1"/>
    <property type="molecule type" value="Genomic_DNA"/>
</dbReference>
<dbReference type="Proteomes" id="UP000823775">
    <property type="component" value="Unassembled WGS sequence"/>
</dbReference>
<evidence type="ECO:0000313" key="2">
    <source>
        <dbReference type="Proteomes" id="UP000823775"/>
    </source>
</evidence>
<protein>
    <submittedName>
        <fullName evidence="1">Uncharacterized protein</fullName>
    </submittedName>
</protein>
<accession>A0ABS8VBM7</accession>
<name>A0ABS8VBM7_DATST</name>
<comment type="caution">
    <text evidence="1">The sequence shown here is derived from an EMBL/GenBank/DDBJ whole genome shotgun (WGS) entry which is preliminary data.</text>
</comment>
<reference evidence="1 2" key="1">
    <citation type="journal article" date="2021" name="BMC Genomics">
        <title>Datura genome reveals duplications of psychoactive alkaloid biosynthetic genes and high mutation rate following tissue culture.</title>
        <authorList>
            <person name="Rajewski A."/>
            <person name="Carter-House D."/>
            <person name="Stajich J."/>
            <person name="Litt A."/>
        </authorList>
    </citation>
    <scope>NUCLEOTIDE SEQUENCE [LARGE SCALE GENOMIC DNA]</scope>
    <source>
        <strain evidence="1">AR-01</strain>
    </source>
</reference>
<evidence type="ECO:0000313" key="1">
    <source>
        <dbReference type="EMBL" id="MCD9644606.1"/>
    </source>
</evidence>
<organism evidence="1 2">
    <name type="scientific">Datura stramonium</name>
    <name type="common">Jimsonweed</name>
    <name type="synonym">Common thornapple</name>
    <dbReference type="NCBI Taxonomy" id="4076"/>
    <lineage>
        <taxon>Eukaryota</taxon>
        <taxon>Viridiplantae</taxon>
        <taxon>Streptophyta</taxon>
        <taxon>Embryophyta</taxon>
        <taxon>Tracheophyta</taxon>
        <taxon>Spermatophyta</taxon>
        <taxon>Magnoliopsida</taxon>
        <taxon>eudicotyledons</taxon>
        <taxon>Gunneridae</taxon>
        <taxon>Pentapetalae</taxon>
        <taxon>asterids</taxon>
        <taxon>lamiids</taxon>
        <taxon>Solanales</taxon>
        <taxon>Solanaceae</taxon>
        <taxon>Solanoideae</taxon>
        <taxon>Datureae</taxon>
        <taxon>Datura</taxon>
    </lineage>
</organism>
<keyword evidence="2" id="KW-1185">Reference proteome</keyword>
<sequence length="149" mass="17139">MSRVLITALKLKARAINDEMVNKKFRSLKDAMRGLCNLSCNQSVRARFLFERRNNEVTEFTLLRPPNVIKAVGSNGDGFLDDRSWTNDPRSWYEWLETMSPGLHPWLQAEVQRLIFPSISPHLEVRGEEYDSWLGVAGMMLDFLIAGHT</sequence>
<feature type="non-terminal residue" evidence="1">
    <location>
        <position position="149"/>
    </location>
</feature>